<comment type="catalytic activity">
    <reaction evidence="12">
        <text>UDP-N-acetyl-alpha-D-muramoyl-L-alanyl-gamma-D-glutamyl-meso-2,6-diaminopimeloyl-D-alanyl-D-alanine + di-trans,octa-cis-undecaprenyl phosphate = di-trans,octa-cis-undecaprenyl diphospho-N-acetyl-alpha-D-muramoyl-L-alanyl-D-glutamyl-meso-2,6-diaminopimeloyl-D-alanyl-D-alanine + UMP</text>
        <dbReference type="Rhea" id="RHEA:28386"/>
        <dbReference type="ChEBI" id="CHEBI:57865"/>
        <dbReference type="ChEBI" id="CHEBI:60392"/>
        <dbReference type="ChEBI" id="CHEBI:61386"/>
        <dbReference type="ChEBI" id="CHEBI:61387"/>
        <dbReference type="EC" id="2.7.8.13"/>
    </reaction>
</comment>
<dbReference type="PROSITE" id="PS01348">
    <property type="entry name" value="MRAY_2"/>
    <property type="match status" value="1"/>
</dbReference>
<dbReference type="GO" id="GO:0051301">
    <property type="term" value="P:cell division"/>
    <property type="evidence" value="ECO:0007669"/>
    <property type="project" value="UniProtKB-KW"/>
</dbReference>
<dbReference type="PANTHER" id="PTHR22926:SF5">
    <property type="entry name" value="PHOSPHO-N-ACETYLMURAMOYL-PENTAPEPTIDE-TRANSFERASE HOMOLOG"/>
    <property type="match status" value="1"/>
</dbReference>
<keyword evidence="16" id="KW-1185">Reference proteome</keyword>
<keyword evidence="12 14" id="KW-0460">Magnesium</keyword>
<evidence type="ECO:0000256" key="3">
    <source>
        <dbReference type="ARBA" id="ARBA00022618"/>
    </source>
</evidence>
<dbReference type="Proteomes" id="UP000558089">
    <property type="component" value="Unassembled WGS sequence"/>
</dbReference>
<dbReference type="GO" id="GO:0008963">
    <property type="term" value="F:phospho-N-acetylmuramoyl-pentapeptide-transferase activity"/>
    <property type="evidence" value="ECO:0007669"/>
    <property type="project" value="UniProtKB-UniRule"/>
</dbReference>
<evidence type="ECO:0000256" key="9">
    <source>
        <dbReference type="ARBA" id="ARBA00023136"/>
    </source>
</evidence>
<evidence type="ECO:0000256" key="14">
    <source>
        <dbReference type="PIRSR" id="PIRSR600715-1"/>
    </source>
</evidence>
<dbReference type="PANTHER" id="PTHR22926">
    <property type="entry name" value="PHOSPHO-N-ACETYLMURAMOYL-PENTAPEPTIDE-TRANSFERASE"/>
    <property type="match status" value="1"/>
</dbReference>
<feature type="transmembrane region" description="Helical" evidence="12">
    <location>
        <begin position="303"/>
        <end position="324"/>
    </location>
</feature>
<feature type="transmembrane region" description="Helical" evidence="12">
    <location>
        <begin position="330"/>
        <end position="351"/>
    </location>
</feature>
<comment type="similarity">
    <text evidence="2 12">Belongs to the glycosyltransferase 4 family. MraY subfamily.</text>
</comment>
<gene>
    <name evidence="12" type="primary">mraY</name>
    <name evidence="15" type="ORF">GUA46_15510</name>
</gene>
<feature type="transmembrane region" description="Helical" evidence="12">
    <location>
        <begin position="384"/>
        <end position="405"/>
    </location>
</feature>
<dbReference type="GO" id="GO:0009252">
    <property type="term" value="P:peptidoglycan biosynthetic process"/>
    <property type="evidence" value="ECO:0007669"/>
    <property type="project" value="UniProtKB-UniRule"/>
</dbReference>
<feature type="transmembrane region" description="Helical" evidence="12">
    <location>
        <begin position="98"/>
        <end position="116"/>
    </location>
</feature>
<evidence type="ECO:0000256" key="13">
    <source>
        <dbReference type="NCBIfam" id="TIGR00445"/>
    </source>
</evidence>
<feature type="transmembrane region" description="Helical" evidence="12">
    <location>
        <begin position="211"/>
        <end position="228"/>
    </location>
</feature>
<keyword evidence="3 12" id="KW-0132">Cell division</keyword>
<dbReference type="Pfam" id="PF00953">
    <property type="entry name" value="Glycos_transf_4"/>
    <property type="match status" value="1"/>
</dbReference>
<comment type="subcellular location">
    <subcellularLocation>
        <location evidence="12">Cell membrane</location>
        <topology evidence="12">Multi-pass membrane protein</topology>
    </subcellularLocation>
    <subcellularLocation>
        <location evidence="1">Membrane</location>
        <topology evidence="1">Multi-pass membrane protein</topology>
    </subcellularLocation>
</comment>
<evidence type="ECO:0000256" key="10">
    <source>
        <dbReference type="ARBA" id="ARBA00023306"/>
    </source>
</evidence>
<evidence type="ECO:0000313" key="16">
    <source>
        <dbReference type="Proteomes" id="UP000558089"/>
    </source>
</evidence>
<keyword evidence="9 12" id="KW-0472">Membrane</keyword>
<dbReference type="Pfam" id="PF10555">
    <property type="entry name" value="MraY_sig1"/>
    <property type="match status" value="1"/>
</dbReference>
<dbReference type="PROSITE" id="PS01347">
    <property type="entry name" value="MRAY_1"/>
    <property type="match status" value="1"/>
</dbReference>
<keyword evidence="7 12" id="KW-0573">Peptidoglycan synthesis</keyword>
<evidence type="ECO:0000256" key="7">
    <source>
        <dbReference type="ARBA" id="ARBA00022984"/>
    </source>
</evidence>
<comment type="function">
    <text evidence="12">Catalyzes the initial step of the lipid cycle reactions in the biosynthesis of the cell wall peptidoglycan: transfers peptidoglycan precursor phospho-MurNAc-pentapeptide from UDP-MurNAc-pentapeptide onto the lipid carrier undecaprenyl phosphate, yielding undecaprenyl-pyrophosphoryl-MurNAc-pentapeptide, known as lipid I.</text>
</comment>
<comment type="pathway">
    <text evidence="12">Cell wall biogenesis; peptidoglycan biosynthesis.</text>
</comment>
<feature type="binding site" evidence="14">
    <location>
        <position position="307"/>
    </location>
    <ligand>
        <name>Mg(2+)</name>
        <dbReference type="ChEBI" id="CHEBI:18420"/>
    </ligand>
</feature>
<feature type="transmembrane region" description="Helical" evidence="12">
    <location>
        <begin position="20"/>
        <end position="43"/>
    </location>
</feature>
<dbReference type="GO" id="GO:0008360">
    <property type="term" value="P:regulation of cell shape"/>
    <property type="evidence" value="ECO:0007669"/>
    <property type="project" value="UniProtKB-KW"/>
</dbReference>
<dbReference type="UniPathway" id="UPA00219"/>
<evidence type="ECO:0000256" key="1">
    <source>
        <dbReference type="ARBA" id="ARBA00004141"/>
    </source>
</evidence>
<dbReference type="RefSeq" id="WP_108244768.1">
    <property type="nucleotide sequence ID" value="NZ_WYET01000009.1"/>
</dbReference>
<feature type="transmembrane region" description="Helical" evidence="12">
    <location>
        <begin position="75"/>
        <end position="92"/>
    </location>
</feature>
<keyword evidence="10 12" id="KW-0131">Cell cycle</keyword>
<dbReference type="InterPro" id="IPR018480">
    <property type="entry name" value="PNAcMuramoyl-5peptid_Trfase_CS"/>
</dbReference>
<evidence type="ECO:0000313" key="15">
    <source>
        <dbReference type="EMBL" id="NVN19755.1"/>
    </source>
</evidence>
<feature type="transmembrane region" description="Helical" evidence="12">
    <location>
        <begin position="279"/>
        <end position="296"/>
    </location>
</feature>
<dbReference type="InterPro" id="IPR003524">
    <property type="entry name" value="PNAcMuramoyl-5peptid_Trfase"/>
</dbReference>
<protein>
    <recommendedName>
        <fullName evidence="12 13">Phospho-N-acetylmuramoyl-pentapeptide-transferase</fullName>
        <ecNumber evidence="12 13">2.7.8.13</ecNumber>
    </recommendedName>
    <alternativeName>
        <fullName evidence="12">UDP-MurNAc-pentapeptide phosphotransferase</fullName>
    </alternativeName>
</protein>
<reference evidence="15 16" key="1">
    <citation type="submission" date="2020-01" db="EMBL/GenBank/DDBJ databases">
        <title>Draft Genome Analysis of Muricauda sp. HICW Isolated from coastal seawater of PR China.</title>
        <authorList>
            <person name="Chen M.-X."/>
        </authorList>
    </citation>
    <scope>NUCLEOTIDE SEQUENCE [LARGE SCALE GENOMIC DNA]</scope>
    <source>
        <strain evidence="15 16">HICW</strain>
    </source>
</reference>
<evidence type="ECO:0000256" key="8">
    <source>
        <dbReference type="ARBA" id="ARBA00022989"/>
    </source>
</evidence>
<keyword evidence="4 12" id="KW-0808">Transferase</keyword>
<organism evidence="15 16">
    <name type="scientific">Flagellimonas chongwuensis</name>
    <dbReference type="NCBI Taxonomy" id="2697365"/>
    <lineage>
        <taxon>Bacteria</taxon>
        <taxon>Pseudomonadati</taxon>
        <taxon>Bacteroidota</taxon>
        <taxon>Flavobacteriia</taxon>
        <taxon>Flavobacteriales</taxon>
        <taxon>Flavobacteriaceae</taxon>
        <taxon>Flagellimonas</taxon>
    </lineage>
</organism>
<evidence type="ECO:0000256" key="11">
    <source>
        <dbReference type="ARBA" id="ARBA00023316"/>
    </source>
</evidence>
<feature type="transmembrane region" description="Helical" evidence="12">
    <location>
        <begin position="136"/>
        <end position="153"/>
    </location>
</feature>
<evidence type="ECO:0000256" key="12">
    <source>
        <dbReference type="HAMAP-Rule" id="MF_00038"/>
    </source>
</evidence>
<dbReference type="EMBL" id="WYET01000009">
    <property type="protein sequence ID" value="NVN19755.1"/>
    <property type="molecule type" value="Genomic_DNA"/>
</dbReference>
<dbReference type="AlphaFoldDB" id="A0A850NN05"/>
<keyword evidence="12" id="KW-1003">Cell membrane</keyword>
<evidence type="ECO:0000256" key="6">
    <source>
        <dbReference type="ARBA" id="ARBA00022960"/>
    </source>
</evidence>
<keyword evidence="6 12" id="KW-0133">Cell shape</keyword>
<dbReference type="EC" id="2.7.8.13" evidence="12 13"/>
<dbReference type="NCBIfam" id="TIGR00445">
    <property type="entry name" value="mraY"/>
    <property type="match status" value="1"/>
</dbReference>
<dbReference type="GO" id="GO:0046872">
    <property type="term" value="F:metal ion binding"/>
    <property type="evidence" value="ECO:0007669"/>
    <property type="project" value="UniProtKB-KW"/>
</dbReference>
<feature type="transmembrane region" description="Helical" evidence="12">
    <location>
        <begin position="240"/>
        <end position="259"/>
    </location>
</feature>
<evidence type="ECO:0000256" key="2">
    <source>
        <dbReference type="ARBA" id="ARBA00005583"/>
    </source>
</evidence>
<proteinExistence type="inferred from homology"/>
<dbReference type="InterPro" id="IPR000715">
    <property type="entry name" value="Glycosyl_transferase_4"/>
</dbReference>
<keyword evidence="12 14" id="KW-0479">Metal-binding</keyword>
<dbReference type="HAMAP" id="MF_00038">
    <property type="entry name" value="MraY"/>
    <property type="match status" value="1"/>
</dbReference>
<keyword evidence="5 12" id="KW-0812">Transmembrane</keyword>
<keyword evidence="8 12" id="KW-1133">Transmembrane helix</keyword>
<evidence type="ECO:0000256" key="5">
    <source>
        <dbReference type="ARBA" id="ARBA00022692"/>
    </source>
</evidence>
<dbReference type="GO" id="GO:0005886">
    <property type="term" value="C:plasma membrane"/>
    <property type="evidence" value="ECO:0007669"/>
    <property type="project" value="UniProtKB-SubCell"/>
</dbReference>
<dbReference type="CDD" id="cd06852">
    <property type="entry name" value="GT_MraY"/>
    <property type="match status" value="1"/>
</dbReference>
<name>A0A850NN05_9FLAO</name>
<keyword evidence="11 12" id="KW-0961">Cell wall biogenesis/degradation</keyword>
<sequence>MLYYLFEFLEKQYQLPGAGLFQFLTFRAALSVLLSLLIAMVYGKRIILFLQKKQIGESIRDLGLEGQKQKAGTPTMGGLIIIMSTLLPVILFADIKNIYVILLIVTTVWMGIIGFIDDYIKTFKKDKQGLKGKFKVMGQVGLGLIVGLTLYFHPAVTIKEKDTTTITETFKVEKVFGEETKSVRTNVPFFKNNELDYADFISWMGEGAEDYAWLIFIPVVILIVTAVSNGANLTDGIDGLAAGSSAIIVMTLGIFAWVSGNIQFSDYLDIFYLPRVGELVVFIAAFAGALVGFLWYNTFPAQVFMGDTGSLTIGGVIAVIAIIVRKELLIPILCGIFFAESLSVMLQVGYFKRTKKKYGEGRRIFLMAPLHHHYQKKLYHESKIVTRFWIIGIMLAIISIVTLKIR</sequence>
<comment type="cofactor">
    <cofactor evidence="12 14">
        <name>Mg(2+)</name>
        <dbReference type="ChEBI" id="CHEBI:18420"/>
    </cofactor>
</comment>
<accession>A0A850NN05</accession>
<evidence type="ECO:0000256" key="4">
    <source>
        <dbReference type="ARBA" id="ARBA00022679"/>
    </source>
</evidence>
<feature type="binding site" evidence="14">
    <location>
        <position position="232"/>
    </location>
    <ligand>
        <name>Mg(2+)</name>
        <dbReference type="ChEBI" id="CHEBI:18420"/>
    </ligand>
</feature>
<comment type="caution">
    <text evidence="15">The sequence shown here is derived from an EMBL/GenBank/DDBJ whole genome shotgun (WGS) entry which is preliminary data.</text>
</comment>
<dbReference type="GO" id="GO:0071555">
    <property type="term" value="P:cell wall organization"/>
    <property type="evidence" value="ECO:0007669"/>
    <property type="project" value="UniProtKB-KW"/>
</dbReference>